<dbReference type="InterPro" id="IPR015943">
    <property type="entry name" value="WD40/YVTN_repeat-like_dom_sf"/>
</dbReference>
<dbReference type="Gene3D" id="3.30.565.10">
    <property type="entry name" value="Histidine kinase-like ATPase, C-terminal domain"/>
    <property type="match status" value="1"/>
</dbReference>
<dbReference type="GO" id="GO:0000155">
    <property type="term" value="F:phosphorelay sensor kinase activity"/>
    <property type="evidence" value="ECO:0007669"/>
    <property type="project" value="InterPro"/>
</dbReference>
<dbReference type="InterPro" id="IPR003661">
    <property type="entry name" value="HisK_dim/P_dom"/>
</dbReference>
<dbReference type="Pfam" id="PF12833">
    <property type="entry name" value="HTH_18"/>
    <property type="match status" value="1"/>
</dbReference>
<proteinExistence type="predicted"/>
<dbReference type="InterPro" id="IPR004358">
    <property type="entry name" value="Sig_transdc_His_kin-like_C"/>
</dbReference>
<dbReference type="InterPro" id="IPR001789">
    <property type="entry name" value="Sig_transdc_resp-reg_receiver"/>
</dbReference>
<dbReference type="HOGENOM" id="CLU_000445_28_1_10"/>
<dbReference type="PROSITE" id="PS01124">
    <property type="entry name" value="HTH_ARAC_FAMILY_2"/>
    <property type="match status" value="1"/>
</dbReference>
<keyword evidence="6" id="KW-0418">Kinase</keyword>
<dbReference type="eggNOG" id="COG3292">
    <property type="taxonomic scope" value="Bacteria"/>
</dbReference>
<name>H1YGC2_9SPHI</name>
<keyword evidence="7" id="KW-0067">ATP-binding</keyword>
<keyword evidence="5" id="KW-0547">Nucleotide-binding</keyword>
<dbReference type="PRINTS" id="PR00344">
    <property type="entry name" value="BCTRLSENSOR"/>
</dbReference>
<dbReference type="InterPro" id="IPR009057">
    <property type="entry name" value="Homeodomain-like_sf"/>
</dbReference>
<dbReference type="SUPFAM" id="SSF47384">
    <property type="entry name" value="Homodimeric domain of signal transducing histidine kinase"/>
    <property type="match status" value="1"/>
</dbReference>
<dbReference type="Pfam" id="PF07495">
    <property type="entry name" value="Y_Y_Y"/>
    <property type="match status" value="1"/>
</dbReference>
<evidence type="ECO:0000256" key="1">
    <source>
        <dbReference type="ARBA" id="ARBA00000085"/>
    </source>
</evidence>
<dbReference type="STRING" id="714943.Mucpa_0277"/>
<comment type="catalytic activity">
    <reaction evidence="1">
        <text>ATP + protein L-histidine = ADP + protein N-phospho-L-histidine.</text>
        <dbReference type="EC" id="2.7.13.3"/>
    </reaction>
</comment>
<dbReference type="InterPro" id="IPR036097">
    <property type="entry name" value="HisK_dim/P_sf"/>
</dbReference>
<protein>
    <recommendedName>
        <fullName evidence="2">histidine kinase</fullName>
        <ecNumber evidence="2">2.7.13.3</ecNumber>
    </recommendedName>
</protein>
<dbReference type="PROSITE" id="PS00041">
    <property type="entry name" value="HTH_ARAC_FAMILY_1"/>
    <property type="match status" value="1"/>
</dbReference>
<dbReference type="eggNOG" id="COG2205">
    <property type="taxonomic scope" value="Bacteria"/>
</dbReference>
<evidence type="ECO:0000256" key="2">
    <source>
        <dbReference type="ARBA" id="ARBA00012438"/>
    </source>
</evidence>
<dbReference type="Gene3D" id="1.10.10.60">
    <property type="entry name" value="Homeodomain-like"/>
    <property type="match status" value="1"/>
</dbReference>
<dbReference type="InterPro" id="IPR011110">
    <property type="entry name" value="Reg_prop"/>
</dbReference>
<dbReference type="CDD" id="cd00146">
    <property type="entry name" value="PKD"/>
    <property type="match status" value="1"/>
</dbReference>
<dbReference type="InterPro" id="IPR018062">
    <property type="entry name" value="HTH_AraC-typ_CS"/>
</dbReference>
<dbReference type="InterPro" id="IPR036890">
    <property type="entry name" value="HATPase_C_sf"/>
</dbReference>
<dbReference type="InterPro" id="IPR013783">
    <property type="entry name" value="Ig-like_fold"/>
</dbReference>
<evidence type="ECO:0000256" key="10">
    <source>
        <dbReference type="ARBA" id="ARBA00023125"/>
    </source>
</evidence>
<dbReference type="FunFam" id="2.60.40.10:FF:000791">
    <property type="entry name" value="Two-component system sensor histidine kinase/response regulator"/>
    <property type="match status" value="1"/>
</dbReference>
<keyword evidence="8" id="KW-0902">Two-component regulatory system</keyword>
<dbReference type="EC" id="2.7.13.3" evidence="2"/>
<gene>
    <name evidence="16" type="ORF">Mucpa_0277</name>
</gene>
<dbReference type="SUPFAM" id="SSF55874">
    <property type="entry name" value="ATPase domain of HSP90 chaperone/DNA topoisomerase II/histidine kinase"/>
    <property type="match status" value="1"/>
</dbReference>
<keyword evidence="4" id="KW-0808">Transferase</keyword>
<evidence type="ECO:0000256" key="7">
    <source>
        <dbReference type="ARBA" id="ARBA00022840"/>
    </source>
</evidence>
<keyword evidence="3 12" id="KW-0597">Phosphoprotein</keyword>
<dbReference type="SUPFAM" id="SSF63829">
    <property type="entry name" value="Calcium-dependent phosphotriesterase"/>
    <property type="match status" value="1"/>
</dbReference>
<organism evidence="16 17">
    <name type="scientific">Mucilaginibacter paludis DSM 18603</name>
    <dbReference type="NCBI Taxonomy" id="714943"/>
    <lineage>
        <taxon>Bacteria</taxon>
        <taxon>Pseudomonadati</taxon>
        <taxon>Bacteroidota</taxon>
        <taxon>Sphingobacteriia</taxon>
        <taxon>Sphingobacteriales</taxon>
        <taxon>Sphingobacteriaceae</taxon>
        <taxon>Mucilaginibacter</taxon>
    </lineage>
</organism>
<sequence>MMQDAFAQHKDMHFTSLTSKDGLPSNTINAILKDKYGLIWFATDDGLTKFNGLNFTIYRHDDKDSTSLSGNEISSLHEDRAGRIWIGTNEGLHLYDRQKNCFSAYRAKWMADGLSSNNVKNICSDSKGNIWIATLGGVNMLDPNTKHITKFNENHGAPTEICHGEVLSVYADSKEHIWVGTRNGLFRYHLRDKRFTAFKHLNDDPESICGDRIRAITEDKSGTLWFGTGSGLSSYDALHNRFHNIATKNNSDGLSNNTVYCLNIGDQQSLWIGTENGLDILNIQTGKISHHYPVARDISSLSGSSVRSILNDRDGISWIGTFEAGVNKFDRNLTFFGLKKSNPYDEFGLTAPIVSALATGDKGDIYVGTDGGGLSVYHPETGLFNHILLNGMNAESANLKILALERTKDGNLWMGTYQNGLVKLDPLRGRTEHYLKGDGEKALNNNEIFCLKEDKAGRLWIGTNGGGVDVYDPRTGLFIKYGPVAGRGIQYLQLNGYIRALEQDRKGRMWIGSYGTGVAIYDPLKKDFLALNLFNGTLPSNKINTFLEDHNGNMWVGSGGEGLIKVNADLKKFKLFSDKNGLPGGVVHKILEDQDGRIWVSTNKGISWLDPATEKITNYSSYNGVQNTSFKNGAGLITKDGTLYFGGGEGLNYVIPKSIKFNNRPPEIMLTELKIGDKTISGANQDVLDADISIAKTARFAYKENFSISFVALNFTSPQENHYYYRLKGFDKNWVNAGTKTTAYYTNLSPGQYTFEVKATNNDGVWSKKTASLEFNIAPPFWMSVWAYLLYIILTISSILYLRFRGIQKLKLEFKQEQAERESARLHELDGLKIKFLTNLSHDLRTPISLIMGPVEKLINHSPMDGDSMVQLKVVKRNARRLLNLVNQLLDFRKIEERELKLNPVMGDVIAFIREACESFQDLSEKKQIAFVIKSSIERLNIPFDPDKLERIMFNLLSNAFKFSSEGGKVMVVVYLKNTGRNNLENSLVVEVTDTGIGIKEESQAYIFERFYQSRALGAVADQGSGIGLSIVKEFVQMHGGHINVESVKGTGTTFHIELPFRLEEMAINPSGNSMSQTDMLLPVAPMKEGAVEQEVNGDENLPLILIVEDNEDFRFFMRDNLQQHYKVIEATNGLEGWQKALACHPELIVSDVMMPYLDGLELSRKLKTDKRTNHIPVILLTASSGEAKQLECLKSGANDYLNKPFSFEILNVRIKNLLTLNRTLRKTYTKHIKFSTTELKVKSVNEIFLASVVKYIEDNLTNAQLSVEDLSRHIGMSRGSLYNKLLETTGLTPVEFIRSIKLEKAAMLLENSDLNIAQIAYTVGFATPNYFAKSFKSKYDMLPSEYLGRKRKQERCVQGFSG</sequence>
<dbReference type="InterPro" id="IPR003594">
    <property type="entry name" value="HATPase_dom"/>
</dbReference>
<dbReference type="SMART" id="SM00448">
    <property type="entry name" value="REC"/>
    <property type="match status" value="1"/>
</dbReference>
<evidence type="ECO:0000256" key="8">
    <source>
        <dbReference type="ARBA" id="ARBA00023012"/>
    </source>
</evidence>
<dbReference type="SMART" id="SM00388">
    <property type="entry name" value="HisKA"/>
    <property type="match status" value="1"/>
</dbReference>
<dbReference type="FunFam" id="3.30.565.10:FF:000037">
    <property type="entry name" value="Hybrid sensor histidine kinase/response regulator"/>
    <property type="match status" value="1"/>
</dbReference>
<dbReference type="SUPFAM" id="SSF50998">
    <property type="entry name" value="Quinoprotein alcohol dehydrogenase-like"/>
    <property type="match status" value="1"/>
</dbReference>
<accession>H1YGC2</accession>
<evidence type="ECO:0000259" key="14">
    <source>
        <dbReference type="PROSITE" id="PS50109"/>
    </source>
</evidence>
<feature type="domain" description="Response regulatory" evidence="15">
    <location>
        <begin position="1104"/>
        <end position="1219"/>
    </location>
</feature>
<keyword evidence="9" id="KW-0805">Transcription regulation</keyword>
<feature type="modified residue" description="4-aspartylphosphate" evidence="12">
    <location>
        <position position="1152"/>
    </location>
</feature>
<keyword evidence="10" id="KW-0238">DNA-binding</keyword>
<evidence type="ECO:0000313" key="16">
    <source>
        <dbReference type="EMBL" id="EHQ24474.1"/>
    </source>
</evidence>
<feature type="domain" description="Histidine kinase" evidence="14">
    <location>
        <begin position="839"/>
        <end position="1063"/>
    </location>
</feature>
<dbReference type="eggNOG" id="COG0745">
    <property type="taxonomic scope" value="Bacteria"/>
</dbReference>
<dbReference type="FunFam" id="1.10.287.130:FF:000045">
    <property type="entry name" value="Two-component system sensor histidine kinase/response regulator"/>
    <property type="match status" value="1"/>
</dbReference>
<reference evidence="16" key="1">
    <citation type="submission" date="2011-09" db="EMBL/GenBank/DDBJ databases">
        <title>The permanent draft genome of Mucilaginibacter paludis DSM 18603.</title>
        <authorList>
            <consortium name="US DOE Joint Genome Institute (JGI-PGF)"/>
            <person name="Lucas S."/>
            <person name="Han J."/>
            <person name="Lapidus A."/>
            <person name="Bruce D."/>
            <person name="Goodwin L."/>
            <person name="Pitluck S."/>
            <person name="Peters L."/>
            <person name="Kyrpides N."/>
            <person name="Mavromatis K."/>
            <person name="Ivanova N."/>
            <person name="Mikhailova N."/>
            <person name="Held B."/>
            <person name="Detter J.C."/>
            <person name="Tapia R."/>
            <person name="Han C."/>
            <person name="Land M."/>
            <person name="Hauser L."/>
            <person name="Markowitz V."/>
            <person name="Cheng J.-F."/>
            <person name="Hugenholtz P."/>
            <person name="Woyke T."/>
            <person name="Wu D."/>
            <person name="Tindall B."/>
            <person name="Brambilla E."/>
            <person name="Klenk H.-P."/>
            <person name="Eisen J.A."/>
        </authorList>
    </citation>
    <scope>NUCLEOTIDE SEQUENCE [LARGE SCALE GENOMIC DNA]</scope>
    <source>
        <strain evidence="16">DSM 18603</strain>
    </source>
</reference>
<evidence type="ECO:0000256" key="5">
    <source>
        <dbReference type="ARBA" id="ARBA00022741"/>
    </source>
</evidence>
<dbReference type="GO" id="GO:0043565">
    <property type="term" value="F:sequence-specific DNA binding"/>
    <property type="evidence" value="ECO:0007669"/>
    <property type="project" value="InterPro"/>
</dbReference>
<dbReference type="EMBL" id="CM001403">
    <property type="protein sequence ID" value="EHQ24474.1"/>
    <property type="molecule type" value="Genomic_DNA"/>
</dbReference>
<dbReference type="Pfam" id="PF00512">
    <property type="entry name" value="HisKA"/>
    <property type="match status" value="1"/>
</dbReference>
<evidence type="ECO:0000256" key="12">
    <source>
        <dbReference type="PROSITE-ProRule" id="PRU00169"/>
    </source>
</evidence>
<dbReference type="PROSITE" id="PS50110">
    <property type="entry name" value="RESPONSE_REGULATORY"/>
    <property type="match status" value="1"/>
</dbReference>
<dbReference type="Proteomes" id="UP000002774">
    <property type="component" value="Chromosome"/>
</dbReference>
<keyword evidence="17" id="KW-1185">Reference proteome</keyword>
<dbReference type="Pfam" id="PF07494">
    <property type="entry name" value="Reg_prop"/>
    <property type="match status" value="8"/>
</dbReference>
<dbReference type="CDD" id="cd17574">
    <property type="entry name" value="REC_OmpR"/>
    <property type="match status" value="1"/>
</dbReference>
<dbReference type="SMART" id="SM00342">
    <property type="entry name" value="HTH_ARAC"/>
    <property type="match status" value="1"/>
</dbReference>
<dbReference type="InterPro" id="IPR011047">
    <property type="entry name" value="Quinoprotein_ADH-like_sf"/>
</dbReference>
<dbReference type="SUPFAM" id="SSF46689">
    <property type="entry name" value="Homeodomain-like"/>
    <property type="match status" value="1"/>
</dbReference>
<dbReference type="Pfam" id="PF00072">
    <property type="entry name" value="Response_reg"/>
    <property type="match status" value="1"/>
</dbReference>
<evidence type="ECO:0000256" key="11">
    <source>
        <dbReference type="ARBA" id="ARBA00023163"/>
    </source>
</evidence>
<keyword evidence="11" id="KW-0804">Transcription</keyword>
<dbReference type="Gene3D" id="1.10.287.130">
    <property type="match status" value="1"/>
</dbReference>
<dbReference type="SMART" id="SM00387">
    <property type="entry name" value="HATPase_c"/>
    <property type="match status" value="1"/>
</dbReference>
<dbReference type="GO" id="GO:0003700">
    <property type="term" value="F:DNA-binding transcription factor activity"/>
    <property type="evidence" value="ECO:0007669"/>
    <property type="project" value="InterPro"/>
</dbReference>
<dbReference type="Gene3D" id="2.60.40.10">
    <property type="entry name" value="Immunoglobulins"/>
    <property type="match status" value="1"/>
</dbReference>
<dbReference type="PANTHER" id="PTHR43547:SF2">
    <property type="entry name" value="HYBRID SIGNAL TRANSDUCTION HISTIDINE KINASE C"/>
    <property type="match status" value="1"/>
</dbReference>
<evidence type="ECO:0000256" key="3">
    <source>
        <dbReference type="ARBA" id="ARBA00022553"/>
    </source>
</evidence>
<dbReference type="InterPro" id="IPR005467">
    <property type="entry name" value="His_kinase_dom"/>
</dbReference>
<evidence type="ECO:0000313" key="17">
    <source>
        <dbReference type="Proteomes" id="UP000002774"/>
    </source>
</evidence>
<dbReference type="InterPro" id="IPR011006">
    <property type="entry name" value="CheY-like_superfamily"/>
</dbReference>
<dbReference type="CDD" id="cd00082">
    <property type="entry name" value="HisKA"/>
    <property type="match status" value="1"/>
</dbReference>
<dbReference type="PROSITE" id="PS50109">
    <property type="entry name" value="HIS_KIN"/>
    <property type="match status" value="1"/>
</dbReference>
<dbReference type="InterPro" id="IPR018060">
    <property type="entry name" value="HTH_AraC"/>
</dbReference>
<dbReference type="Gene3D" id="2.130.10.10">
    <property type="entry name" value="YVTN repeat-like/Quinoprotein amine dehydrogenase"/>
    <property type="match status" value="4"/>
</dbReference>
<dbReference type="InterPro" id="IPR011123">
    <property type="entry name" value="Y_Y_Y"/>
</dbReference>
<evidence type="ECO:0000256" key="6">
    <source>
        <dbReference type="ARBA" id="ARBA00022777"/>
    </source>
</evidence>
<evidence type="ECO:0000256" key="9">
    <source>
        <dbReference type="ARBA" id="ARBA00023015"/>
    </source>
</evidence>
<evidence type="ECO:0000256" key="4">
    <source>
        <dbReference type="ARBA" id="ARBA00022679"/>
    </source>
</evidence>
<dbReference type="Pfam" id="PF02518">
    <property type="entry name" value="HATPase_c"/>
    <property type="match status" value="1"/>
</dbReference>
<evidence type="ECO:0000259" key="13">
    <source>
        <dbReference type="PROSITE" id="PS01124"/>
    </source>
</evidence>
<dbReference type="GO" id="GO:0005524">
    <property type="term" value="F:ATP binding"/>
    <property type="evidence" value="ECO:0007669"/>
    <property type="project" value="UniProtKB-KW"/>
</dbReference>
<evidence type="ECO:0000259" key="15">
    <source>
        <dbReference type="PROSITE" id="PS50110"/>
    </source>
</evidence>
<feature type="domain" description="HTH araC/xylS-type" evidence="13">
    <location>
        <begin position="1251"/>
        <end position="1350"/>
    </location>
</feature>
<dbReference type="Gene3D" id="3.40.50.2300">
    <property type="match status" value="1"/>
</dbReference>
<dbReference type="PANTHER" id="PTHR43547">
    <property type="entry name" value="TWO-COMPONENT HISTIDINE KINASE"/>
    <property type="match status" value="1"/>
</dbReference>
<dbReference type="SUPFAM" id="SSF52172">
    <property type="entry name" value="CheY-like"/>
    <property type="match status" value="1"/>
</dbReference>